<accession>A0A1A9WGN1</accession>
<keyword evidence="1" id="KW-1133">Transmembrane helix</keyword>
<reference evidence="3" key="1">
    <citation type="submission" date="2014-03" db="EMBL/GenBank/DDBJ databases">
        <authorList>
            <person name="Aksoy S."/>
            <person name="Warren W."/>
            <person name="Wilson R.K."/>
        </authorList>
    </citation>
    <scope>NUCLEOTIDE SEQUENCE [LARGE SCALE GENOMIC DNA]</scope>
    <source>
        <strain evidence="3">IAEA</strain>
    </source>
</reference>
<evidence type="ECO:0000313" key="3">
    <source>
        <dbReference type="Proteomes" id="UP000091820"/>
    </source>
</evidence>
<evidence type="ECO:0000256" key="1">
    <source>
        <dbReference type="SAM" id="Phobius"/>
    </source>
</evidence>
<evidence type="ECO:0000313" key="2">
    <source>
        <dbReference type="EnsemblMetazoa" id="GBRI018977-PA"/>
    </source>
</evidence>
<keyword evidence="1" id="KW-0812">Transmembrane</keyword>
<feature type="transmembrane region" description="Helical" evidence="1">
    <location>
        <begin position="12"/>
        <end position="32"/>
    </location>
</feature>
<sequence>MLFHFTFETTSVVPYVYSVLLYILGVVFPTIAETEAANDYTFIFTEVNQFDLYKKFVEVFYKGEEDEVTVSLADAFKQAQRDNISQNFQPKEKNIYFQRKWKKNENKF</sequence>
<organism evidence="2 3">
    <name type="scientific">Glossina brevipalpis</name>
    <dbReference type="NCBI Taxonomy" id="37001"/>
    <lineage>
        <taxon>Eukaryota</taxon>
        <taxon>Metazoa</taxon>
        <taxon>Ecdysozoa</taxon>
        <taxon>Arthropoda</taxon>
        <taxon>Hexapoda</taxon>
        <taxon>Insecta</taxon>
        <taxon>Pterygota</taxon>
        <taxon>Neoptera</taxon>
        <taxon>Endopterygota</taxon>
        <taxon>Diptera</taxon>
        <taxon>Brachycera</taxon>
        <taxon>Muscomorpha</taxon>
        <taxon>Hippoboscoidea</taxon>
        <taxon>Glossinidae</taxon>
        <taxon>Glossina</taxon>
    </lineage>
</organism>
<proteinExistence type="predicted"/>
<protein>
    <submittedName>
        <fullName evidence="2">Uncharacterized protein</fullName>
    </submittedName>
</protein>
<dbReference type="EnsemblMetazoa" id="GBRI018977-RA">
    <property type="protein sequence ID" value="GBRI018977-PA"/>
    <property type="gene ID" value="GBRI018977"/>
</dbReference>
<name>A0A1A9WGN1_9MUSC</name>
<dbReference type="VEuPathDB" id="VectorBase:GBRI018977"/>
<keyword evidence="3" id="KW-1185">Reference proteome</keyword>
<reference evidence="2" key="2">
    <citation type="submission" date="2020-05" db="UniProtKB">
        <authorList>
            <consortium name="EnsemblMetazoa"/>
        </authorList>
    </citation>
    <scope>IDENTIFICATION</scope>
    <source>
        <strain evidence="2">IAEA</strain>
    </source>
</reference>
<dbReference type="AlphaFoldDB" id="A0A1A9WGN1"/>
<dbReference type="Proteomes" id="UP000091820">
    <property type="component" value="Unassembled WGS sequence"/>
</dbReference>
<keyword evidence="1" id="KW-0472">Membrane</keyword>